<evidence type="ECO:0000313" key="2">
    <source>
        <dbReference type="EnsemblMetazoa" id="CLYHEMP007459.1"/>
    </source>
</evidence>
<dbReference type="EnsemblMetazoa" id="CLYHEMT007459.1">
    <property type="protein sequence ID" value="CLYHEMP007459.1"/>
    <property type="gene ID" value="CLYHEMG007459"/>
</dbReference>
<proteinExistence type="predicted"/>
<accession>A0A7M5VBV5</accession>
<sequence length="163" mass="18688">ILTVTRSYHTLILHKNMKIFVVLLLFVGSAFAENDQSKCDNVYKDCVYHNGPHVFVKLDCKLKELKCRRDQLNPFSRDEEEVQDQYLNCDGLFKCLWRERKGGKKAWLQCLEDKANCGALASVKLIGCFGMCSDKHATCQKGTISCSYDILKCVRHCVKTQEL</sequence>
<dbReference type="Proteomes" id="UP000594262">
    <property type="component" value="Unplaced"/>
</dbReference>
<dbReference type="AlphaFoldDB" id="A0A7M5VBV5"/>
<keyword evidence="3" id="KW-1185">Reference proteome</keyword>
<name>A0A7M5VBV5_9CNID</name>
<organism evidence="2 3">
    <name type="scientific">Clytia hemisphaerica</name>
    <dbReference type="NCBI Taxonomy" id="252671"/>
    <lineage>
        <taxon>Eukaryota</taxon>
        <taxon>Metazoa</taxon>
        <taxon>Cnidaria</taxon>
        <taxon>Hydrozoa</taxon>
        <taxon>Hydroidolina</taxon>
        <taxon>Leptothecata</taxon>
        <taxon>Obeliida</taxon>
        <taxon>Clytiidae</taxon>
        <taxon>Clytia</taxon>
    </lineage>
</organism>
<evidence type="ECO:0000256" key="1">
    <source>
        <dbReference type="SAM" id="SignalP"/>
    </source>
</evidence>
<keyword evidence="1" id="KW-0732">Signal</keyword>
<feature type="chain" id="PRO_5029699496" evidence="1">
    <location>
        <begin position="33"/>
        <end position="163"/>
    </location>
</feature>
<protein>
    <submittedName>
        <fullName evidence="2">Uncharacterized protein</fullName>
    </submittedName>
</protein>
<feature type="signal peptide" evidence="1">
    <location>
        <begin position="1"/>
        <end position="32"/>
    </location>
</feature>
<reference evidence="2" key="1">
    <citation type="submission" date="2021-01" db="UniProtKB">
        <authorList>
            <consortium name="EnsemblMetazoa"/>
        </authorList>
    </citation>
    <scope>IDENTIFICATION</scope>
</reference>
<evidence type="ECO:0000313" key="3">
    <source>
        <dbReference type="Proteomes" id="UP000594262"/>
    </source>
</evidence>